<keyword evidence="1" id="KW-0812">Transmembrane</keyword>
<name>A0ABY6PLN0_9ACTN</name>
<protein>
    <recommendedName>
        <fullName evidence="4">Secreted protein</fullName>
    </recommendedName>
</protein>
<keyword evidence="3" id="KW-1185">Reference proteome</keyword>
<dbReference type="RefSeq" id="WP_073967045.1">
    <property type="nucleotide sequence ID" value="NZ_CP098740.1"/>
</dbReference>
<evidence type="ECO:0000256" key="1">
    <source>
        <dbReference type="SAM" id="Phobius"/>
    </source>
</evidence>
<feature type="transmembrane region" description="Helical" evidence="1">
    <location>
        <begin position="12"/>
        <end position="30"/>
    </location>
</feature>
<evidence type="ECO:0000313" key="3">
    <source>
        <dbReference type="Proteomes" id="UP001164963"/>
    </source>
</evidence>
<proteinExistence type="predicted"/>
<reference evidence="2" key="1">
    <citation type="journal article" date="2022" name="Front. Microbiol.">
        <title>Mirubactin C rescues the lethal effect of cell wall biosynthesis mutations in Bacillus subtilis.</title>
        <authorList>
            <person name="Kepplinger B."/>
            <person name="Wen X."/>
            <person name="Tyler A.R."/>
            <person name="Kim B.Y."/>
            <person name="Brown J."/>
            <person name="Banks P."/>
            <person name="Dashti Y."/>
            <person name="Mackenzie E.S."/>
            <person name="Wills C."/>
            <person name="Kawai Y."/>
            <person name="Waldron K.J."/>
            <person name="Allenby N.E.E."/>
            <person name="Wu L.J."/>
            <person name="Hall M.J."/>
            <person name="Errington J."/>
        </authorList>
    </citation>
    <scope>NUCLEOTIDE SEQUENCE</scope>
    <source>
        <strain evidence="2">MDA8-470</strain>
    </source>
</reference>
<accession>A0ABY6PLN0</accession>
<evidence type="ECO:0000313" key="2">
    <source>
        <dbReference type="EMBL" id="UZK52947.1"/>
    </source>
</evidence>
<sequence length="145" mass="15869">MSPTRFASEHRWLYIGAIVLLVALVVVGIIRYEKVRTNNKATEKAEQLADAAEAAGYPRPDVGTIKRTLGDDGGQVCEKPGSSLKSALWKMNISNGATGPGMRPVIGDTETIRAEAKILEIYCPDKLDEIEDKIADLKTENTVRR</sequence>
<gene>
    <name evidence="2" type="ORF">NEH16_01385</name>
</gene>
<keyword evidence="1" id="KW-1133">Transmembrane helix</keyword>
<evidence type="ECO:0008006" key="4">
    <source>
        <dbReference type="Google" id="ProtNLM"/>
    </source>
</evidence>
<dbReference type="EMBL" id="CP098740">
    <property type="protein sequence ID" value="UZK52947.1"/>
    <property type="molecule type" value="Genomic_DNA"/>
</dbReference>
<keyword evidence="1" id="KW-0472">Membrane</keyword>
<dbReference type="Proteomes" id="UP001164963">
    <property type="component" value="Chromosome"/>
</dbReference>
<organism evidence="2 3">
    <name type="scientific">Streptomyces drozdowiczii</name>
    <dbReference type="NCBI Taxonomy" id="202862"/>
    <lineage>
        <taxon>Bacteria</taxon>
        <taxon>Bacillati</taxon>
        <taxon>Actinomycetota</taxon>
        <taxon>Actinomycetes</taxon>
        <taxon>Kitasatosporales</taxon>
        <taxon>Streptomycetaceae</taxon>
        <taxon>Streptomyces</taxon>
    </lineage>
</organism>